<accession>A0A9R1UTB0</accession>
<organism evidence="1 2">
    <name type="scientific">Lactuca sativa</name>
    <name type="common">Garden lettuce</name>
    <dbReference type="NCBI Taxonomy" id="4236"/>
    <lineage>
        <taxon>Eukaryota</taxon>
        <taxon>Viridiplantae</taxon>
        <taxon>Streptophyta</taxon>
        <taxon>Embryophyta</taxon>
        <taxon>Tracheophyta</taxon>
        <taxon>Spermatophyta</taxon>
        <taxon>Magnoliopsida</taxon>
        <taxon>eudicotyledons</taxon>
        <taxon>Gunneridae</taxon>
        <taxon>Pentapetalae</taxon>
        <taxon>asterids</taxon>
        <taxon>campanulids</taxon>
        <taxon>Asterales</taxon>
        <taxon>Asteraceae</taxon>
        <taxon>Cichorioideae</taxon>
        <taxon>Cichorieae</taxon>
        <taxon>Lactucinae</taxon>
        <taxon>Lactuca</taxon>
    </lineage>
</organism>
<proteinExistence type="predicted"/>
<dbReference type="EMBL" id="NBSK02000008">
    <property type="protein sequence ID" value="KAJ0193246.1"/>
    <property type="molecule type" value="Genomic_DNA"/>
</dbReference>
<dbReference type="AlphaFoldDB" id="A0A9R1UTB0"/>
<evidence type="ECO:0000313" key="1">
    <source>
        <dbReference type="EMBL" id="KAJ0193246.1"/>
    </source>
</evidence>
<gene>
    <name evidence="1" type="ORF">LSAT_V11C800418630</name>
</gene>
<reference evidence="1 2" key="1">
    <citation type="journal article" date="2017" name="Nat. Commun.">
        <title>Genome assembly with in vitro proximity ligation data and whole-genome triplication in lettuce.</title>
        <authorList>
            <person name="Reyes-Chin-Wo S."/>
            <person name="Wang Z."/>
            <person name="Yang X."/>
            <person name="Kozik A."/>
            <person name="Arikit S."/>
            <person name="Song C."/>
            <person name="Xia L."/>
            <person name="Froenicke L."/>
            <person name="Lavelle D.O."/>
            <person name="Truco M.J."/>
            <person name="Xia R."/>
            <person name="Zhu S."/>
            <person name="Xu C."/>
            <person name="Xu H."/>
            <person name="Xu X."/>
            <person name="Cox K."/>
            <person name="Korf I."/>
            <person name="Meyers B.C."/>
            <person name="Michelmore R.W."/>
        </authorList>
    </citation>
    <scope>NUCLEOTIDE SEQUENCE [LARGE SCALE GENOMIC DNA]</scope>
    <source>
        <strain evidence="2">cv. Salinas</strain>
        <tissue evidence="1">Seedlings</tissue>
    </source>
</reference>
<comment type="caution">
    <text evidence="1">The sequence shown here is derived from an EMBL/GenBank/DDBJ whole genome shotgun (WGS) entry which is preliminary data.</text>
</comment>
<name>A0A9R1UTB0_LACSA</name>
<evidence type="ECO:0000313" key="2">
    <source>
        <dbReference type="Proteomes" id="UP000235145"/>
    </source>
</evidence>
<keyword evidence="2" id="KW-1185">Reference proteome</keyword>
<dbReference type="PANTHER" id="PTHR47718">
    <property type="entry name" value="OS01G0519700 PROTEIN"/>
    <property type="match status" value="1"/>
</dbReference>
<evidence type="ECO:0008006" key="3">
    <source>
        <dbReference type="Google" id="ProtNLM"/>
    </source>
</evidence>
<dbReference type="PANTHER" id="PTHR47718:SF3">
    <property type="entry name" value="PROTEIN FAR1-RELATED SEQUENCE 5-LIKE"/>
    <property type="match status" value="1"/>
</dbReference>
<sequence length="450" mass="52883">MSMYHYNTLTSIIGMDSSSLIIENEELYLANSKFESYDELLKSVQNFYYAKGYALSIRDSSKDKYVKLQCGRGGSYRYRLCIYDKRKRNTGSHLIKCPFQIVGKKRIDGSWRNESLPADSRTINNLKANPIGHIIHLFIAHPLSIKLVKIFSTIFVMDCTYKTNKYHMPIHDIIGVSCFNTSFYSRKRMKIKILENCDSSVIVTNKELELMNAIKMIFPNTINLFVYLAYRKEGVANCKKHFEHGDEFNNFMSSWTNNNWAEFELLYQMKKVTLEYIRNTRLSWKEKFVSAWTDNCLHFVSTDGFQEVNEKICLVVTYEFNEIKVKPASERIQVLPKCNVPSFRELLYHLSHFALNEIHMQYEKKKKEKWYNESLHWSFYGDPGFSLCSQDKSIDALRLDLEDNSHNDVTNEFDKLLNELSLKYQIWPLSKKEFATSIITKLLTESDTFF</sequence>
<protein>
    <recommendedName>
        <fullName evidence="3">Protein FAR1-RELATED SEQUENCE</fullName>
    </recommendedName>
</protein>
<dbReference type="Proteomes" id="UP000235145">
    <property type="component" value="Unassembled WGS sequence"/>
</dbReference>